<protein>
    <recommendedName>
        <fullName evidence="4">Thioredoxin domain-containing protein</fullName>
    </recommendedName>
</protein>
<dbReference type="SUPFAM" id="SSF52833">
    <property type="entry name" value="Thioredoxin-like"/>
    <property type="match status" value="1"/>
</dbReference>
<keyword evidence="3" id="KW-1185">Reference proteome</keyword>
<dbReference type="AlphaFoldDB" id="A0A6J5FRQ5"/>
<evidence type="ECO:0008006" key="4">
    <source>
        <dbReference type="Google" id="ProtNLM"/>
    </source>
</evidence>
<dbReference type="InterPro" id="IPR036249">
    <property type="entry name" value="Thioredoxin-like_sf"/>
</dbReference>
<feature type="compositionally biased region" description="Polar residues" evidence="1">
    <location>
        <begin position="1"/>
        <end position="10"/>
    </location>
</feature>
<name>A0A6J5FRQ5_9BURK</name>
<dbReference type="InterPro" id="IPR010296">
    <property type="entry name" value="DUF899_thioredox"/>
</dbReference>
<evidence type="ECO:0000313" key="2">
    <source>
        <dbReference type="EMBL" id="CAB3785435.1"/>
    </source>
</evidence>
<dbReference type="Pfam" id="PF05988">
    <property type="entry name" value="DUF899"/>
    <property type="match status" value="1"/>
</dbReference>
<gene>
    <name evidence="2" type="ORF">LMG27177_01843</name>
</gene>
<reference evidence="2 3" key="1">
    <citation type="submission" date="2020-04" db="EMBL/GenBank/DDBJ databases">
        <authorList>
            <person name="De Canck E."/>
        </authorList>
    </citation>
    <scope>NUCLEOTIDE SEQUENCE [LARGE SCALE GENOMIC DNA]</scope>
    <source>
        <strain evidence="2 3">LMG 27177</strain>
    </source>
</reference>
<feature type="region of interest" description="Disordered" evidence="1">
    <location>
        <begin position="1"/>
        <end position="30"/>
    </location>
</feature>
<accession>A0A6J5FRQ5</accession>
<sequence>MTDVDTSAQTLKPARQLAGQPPRFPGESADYRRARNDLLAEEIELRRHIERVAVQRRALPPGGVVPEDYRFDGETGPVTLSEMFGEHDTLITYNWMYGPQRARPCPMCTSLLSAYDGEMPDILQRVAFAVIGRSPIEKLVAFKKERGWRYLRLYSSGGNTFNRDYAAEDPAGDDNPALNVFTRSNGTVRHFWAEEMGPASADAGQDPRGAPDPMPLWTLLDMTPGGRGTDWYPRLDYPNVPR</sequence>
<dbReference type="RefSeq" id="WP_175159087.1">
    <property type="nucleotide sequence ID" value="NZ_CADIKI010000004.1"/>
</dbReference>
<dbReference type="EMBL" id="CADIKI010000004">
    <property type="protein sequence ID" value="CAB3785435.1"/>
    <property type="molecule type" value="Genomic_DNA"/>
</dbReference>
<evidence type="ECO:0000256" key="1">
    <source>
        <dbReference type="SAM" id="MobiDB-lite"/>
    </source>
</evidence>
<dbReference type="Proteomes" id="UP000494252">
    <property type="component" value="Unassembled WGS sequence"/>
</dbReference>
<proteinExistence type="predicted"/>
<organism evidence="2 3">
    <name type="scientific">Paraburkholderia fynbosensis</name>
    <dbReference type="NCBI Taxonomy" id="1200993"/>
    <lineage>
        <taxon>Bacteria</taxon>
        <taxon>Pseudomonadati</taxon>
        <taxon>Pseudomonadota</taxon>
        <taxon>Betaproteobacteria</taxon>
        <taxon>Burkholderiales</taxon>
        <taxon>Burkholderiaceae</taxon>
        <taxon>Paraburkholderia</taxon>
    </lineage>
</organism>
<evidence type="ECO:0000313" key="3">
    <source>
        <dbReference type="Proteomes" id="UP000494252"/>
    </source>
</evidence>